<dbReference type="VEuPathDB" id="AmoebaDB:NAEGRDRAFT_68274"/>
<feature type="region of interest" description="Disordered" evidence="2">
    <location>
        <begin position="101"/>
        <end position="120"/>
    </location>
</feature>
<organism evidence="4">
    <name type="scientific">Naegleria gruberi</name>
    <name type="common">Amoeba</name>
    <dbReference type="NCBI Taxonomy" id="5762"/>
    <lineage>
        <taxon>Eukaryota</taxon>
        <taxon>Discoba</taxon>
        <taxon>Heterolobosea</taxon>
        <taxon>Tetramitia</taxon>
        <taxon>Eutetramitia</taxon>
        <taxon>Vahlkampfiidae</taxon>
        <taxon>Naegleria</taxon>
    </lineage>
</organism>
<feature type="compositionally biased region" description="Basic and acidic residues" evidence="2">
    <location>
        <begin position="294"/>
        <end position="304"/>
    </location>
</feature>
<sequence length="333" mass="38333">MYAKRMLTRSPSSSNVNSTNEYIEYQDGSIAVMNHNETVEEINNRIKEEKRRKEEERLKKLRIETAKRRKRQEQIDAELKEKKENEIEKALQDRKKQIEASKLRKNSKTPECITTTNGGKSIRPTPAVADITKKQIRHLNILESLDLQGITSSTDMFLVAEKMSKRSSVRESEAAHAIKMIEITSARSPNPTKEIPLESPSNKTKRVRIQIVEEEKRKTSPRNNDLKLPQIKTRPTEAVAEKKIEKKKKLVAPHTGVSIDIEKIEKDIALIDKALLEKYQSLRNIDNNVLKRVNTSDRSDRKDSTPSPTQNNPKKISKPKRAKPVLSTRQRKF</sequence>
<protein>
    <submittedName>
        <fullName evidence="3">Predicted protein</fullName>
    </submittedName>
</protein>
<keyword evidence="1" id="KW-0175">Coiled coil</keyword>
<dbReference type="GeneID" id="8850043"/>
<dbReference type="OrthoDB" id="10444504at2759"/>
<feature type="coiled-coil region" evidence="1">
    <location>
        <begin position="32"/>
        <end position="100"/>
    </location>
</feature>
<proteinExistence type="predicted"/>
<dbReference type="KEGG" id="ngr:NAEGRDRAFT_68274"/>
<dbReference type="EMBL" id="GG738871">
    <property type="protein sequence ID" value="EFC43829.1"/>
    <property type="molecule type" value="Genomic_DNA"/>
</dbReference>
<evidence type="ECO:0000256" key="1">
    <source>
        <dbReference type="SAM" id="Coils"/>
    </source>
</evidence>
<evidence type="ECO:0000313" key="4">
    <source>
        <dbReference type="Proteomes" id="UP000006671"/>
    </source>
</evidence>
<evidence type="ECO:0000256" key="2">
    <source>
        <dbReference type="SAM" id="MobiDB-lite"/>
    </source>
</evidence>
<gene>
    <name evidence="3" type="ORF">NAEGRDRAFT_68274</name>
</gene>
<dbReference type="Proteomes" id="UP000006671">
    <property type="component" value="Unassembled WGS sequence"/>
</dbReference>
<reference evidence="3 4" key="1">
    <citation type="journal article" date="2010" name="Cell">
        <title>The genome of Naegleria gruberi illuminates early eukaryotic versatility.</title>
        <authorList>
            <person name="Fritz-Laylin L.K."/>
            <person name="Prochnik S.E."/>
            <person name="Ginger M.L."/>
            <person name="Dacks J.B."/>
            <person name="Carpenter M.L."/>
            <person name="Field M.C."/>
            <person name="Kuo A."/>
            <person name="Paredez A."/>
            <person name="Chapman J."/>
            <person name="Pham J."/>
            <person name="Shu S."/>
            <person name="Neupane R."/>
            <person name="Cipriano M."/>
            <person name="Mancuso J."/>
            <person name="Tu H."/>
            <person name="Salamov A."/>
            <person name="Lindquist E."/>
            <person name="Shapiro H."/>
            <person name="Lucas S."/>
            <person name="Grigoriev I.V."/>
            <person name="Cande W.Z."/>
            <person name="Fulton C."/>
            <person name="Rokhsar D.S."/>
            <person name="Dawson S.C."/>
        </authorList>
    </citation>
    <scope>NUCLEOTIDE SEQUENCE [LARGE SCALE GENOMIC DNA]</scope>
    <source>
        <strain evidence="3 4">NEG-M</strain>
    </source>
</reference>
<dbReference type="OMA" id="NEYIEYQ"/>
<dbReference type="RefSeq" id="XP_002676573.1">
    <property type="nucleotide sequence ID" value="XM_002676527.1"/>
</dbReference>
<feature type="region of interest" description="Disordered" evidence="2">
    <location>
        <begin position="286"/>
        <end position="333"/>
    </location>
</feature>
<feature type="compositionally biased region" description="Polar residues" evidence="2">
    <location>
        <begin position="305"/>
        <end position="314"/>
    </location>
</feature>
<accession>D2VH47</accession>
<name>D2VH47_NAEGR</name>
<feature type="compositionally biased region" description="Basic residues" evidence="2">
    <location>
        <begin position="315"/>
        <end position="333"/>
    </location>
</feature>
<evidence type="ECO:0000313" key="3">
    <source>
        <dbReference type="EMBL" id="EFC43829.1"/>
    </source>
</evidence>
<keyword evidence="4" id="KW-1185">Reference proteome</keyword>
<dbReference type="InParanoid" id="D2VH47"/>
<dbReference type="AlphaFoldDB" id="D2VH47"/>